<reference evidence="6" key="1">
    <citation type="submission" date="2010-06" db="EMBL/GenBank/DDBJ databases">
        <authorList>
            <person name="Jiang H."/>
            <person name="Abraham K."/>
            <person name="Ali S."/>
            <person name="Alsbrooks S.L."/>
            <person name="Anim B.N."/>
            <person name="Anosike U.S."/>
            <person name="Attaway T."/>
            <person name="Bandaranaike D.P."/>
            <person name="Battles P.K."/>
            <person name="Bell S.N."/>
            <person name="Bell A.V."/>
            <person name="Beltran B."/>
            <person name="Bickham C."/>
            <person name="Bustamante Y."/>
            <person name="Caleb T."/>
            <person name="Canada A."/>
            <person name="Cardenas V."/>
            <person name="Carter K."/>
            <person name="Chacko J."/>
            <person name="Chandrabose M.N."/>
            <person name="Chavez D."/>
            <person name="Chavez A."/>
            <person name="Chen L."/>
            <person name="Chu H.-S."/>
            <person name="Claassen K.J."/>
            <person name="Cockrell R."/>
            <person name="Collins M."/>
            <person name="Cooper J.A."/>
            <person name="Cree A."/>
            <person name="Curry S.M."/>
            <person name="Da Y."/>
            <person name="Dao M.D."/>
            <person name="Das B."/>
            <person name="Davila M.-L."/>
            <person name="Davy-Carroll L."/>
            <person name="Denson S."/>
            <person name="Dinh H."/>
            <person name="Ebong V.E."/>
            <person name="Edwards J.R."/>
            <person name="Egan A."/>
            <person name="El-Daye J."/>
            <person name="Escobedo L."/>
            <person name="Fernandez S."/>
            <person name="Fernando P.R."/>
            <person name="Flagg N."/>
            <person name="Forbes L.D."/>
            <person name="Fowler R.G."/>
            <person name="Fu Q."/>
            <person name="Gabisi R.A."/>
            <person name="Ganer J."/>
            <person name="Garbino Pronczuk A."/>
            <person name="Garcia R.M."/>
            <person name="Garner T."/>
            <person name="Garrett T.E."/>
            <person name="Gonzalez D.A."/>
            <person name="Hamid H."/>
            <person name="Hawkins E.S."/>
            <person name="Hirani K."/>
            <person name="Hogues M.E."/>
            <person name="Hollins B."/>
            <person name="Hsiao C.-H."/>
            <person name="Jabil R."/>
            <person name="James M.L."/>
            <person name="Jhangiani S.N."/>
            <person name="Johnson B."/>
            <person name="Johnson Q."/>
            <person name="Joshi V."/>
            <person name="Kalu J.B."/>
            <person name="Kam C."/>
            <person name="Kashfia A."/>
            <person name="Keebler J."/>
            <person name="Kisamo H."/>
            <person name="Kovar C.L."/>
            <person name="Lago L.A."/>
            <person name="Lai C.-Y."/>
            <person name="Laidlaw J."/>
            <person name="Lara F."/>
            <person name="Le T.-K."/>
            <person name="Lee S.L."/>
            <person name="Legall F.H."/>
            <person name="Lemon S.J."/>
            <person name="Lewis L.R."/>
            <person name="Li B."/>
            <person name="Liu Y."/>
            <person name="Liu Y.-S."/>
            <person name="Lopez J."/>
            <person name="Lozado R.J."/>
            <person name="Lu J."/>
            <person name="Madu R.C."/>
            <person name="Maheshwari M."/>
            <person name="Maheshwari R."/>
            <person name="Malloy K."/>
            <person name="Martinez E."/>
            <person name="Mathew T."/>
            <person name="Mercado I.C."/>
            <person name="Mercado C."/>
            <person name="Meyer B."/>
            <person name="Montgomery K."/>
            <person name="Morgan M.B."/>
            <person name="Munidasa M."/>
            <person name="Nazareth L.V."/>
            <person name="Nelson J."/>
            <person name="Ng B.M."/>
            <person name="Nguyen N.B."/>
            <person name="Nguyen P.Q."/>
            <person name="Nguyen T."/>
            <person name="Obregon M."/>
            <person name="Okwuonu G.O."/>
            <person name="Onwere C.G."/>
            <person name="Orozco G."/>
            <person name="Parra A."/>
            <person name="Patel S."/>
            <person name="Patil S."/>
            <person name="Perez A."/>
            <person name="Perez Y."/>
            <person name="Pham C."/>
            <person name="Primus E.L."/>
            <person name="Pu L.-L."/>
            <person name="Puazo M."/>
            <person name="Qin X."/>
            <person name="Quiroz J.B."/>
            <person name="Reese J."/>
            <person name="Richards S."/>
            <person name="Rives C.M."/>
            <person name="Robberts R."/>
            <person name="Ruiz S.J."/>
            <person name="Ruiz M.J."/>
            <person name="Santibanez J."/>
            <person name="Schneider B.W."/>
            <person name="Sisson I."/>
            <person name="Smith M."/>
            <person name="Sodergren E."/>
            <person name="Song X.-Z."/>
            <person name="Song B.B."/>
            <person name="Summersgill H."/>
            <person name="Thelus R."/>
            <person name="Thornton R.D."/>
            <person name="Trejos Z.Y."/>
            <person name="Usmani K."/>
            <person name="Vattathil S."/>
            <person name="Villasana D."/>
            <person name="Walker D.L."/>
            <person name="Wang S."/>
            <person name="Wang K."/>
            <person name="White C.S."/>
            <person name="Williams A.C."/>
            <person name="Williamson J."/>
            <person name="Wilson K."/>
            <person name="Woghiren I.O."/>
            <person name="Woodworth J.R."/>
            <person name="Worley K.C."/>
            <person name="Wright R.A."/>
            <person name="Wu W."/>
            <person name="Young L."/>
            <person name="Zhang L."/>
            <person name="Zhang J."/>
            <person name="Zhu Y."/>
            <person name="Muzny D.M."/>
            <person name="Weinstock G."/>
            <person name="Gibbs R.A."/>
        </authorList>
    </citation>
    <scope>NUCLEOTIDE SEQUENCE [LARGE SCALE GENOMIC DNA]</scope>
    <source>
        <strain evidence="6">LSR1</strain>
    </source>
</reference>
<accession>A0A8R2NJD5</accession>
<protein>
    <recommendedName>
        <fullName evidence="7">Peroxidase</fullName>
    </recommendedName>
</protein>
<dbReference type="GO" id="GO:0006979">
    <property type="term" value="P:response to oxidative stress"/>
    <property type="evidence" value="ECO:0007669"/>
    <property type="project" value="InterPro"/>
</dbReference>
<reference evidence="5" key="2">
    <citation type="submission" date="2022-06" db="UniProtKB">
        <authorList>
            <consortium name="EnsemblMetazoa"/>
        </authorList>
    </citation>
    <scope>IDENTIFICATION</scope>
</reference>
<keyword evidence="2" id="KW-0964">Secreted</keyword>
<sequence length="347" mass="39667">MSHGQLLVQRAFEFTTSSKITDLLPVETTDTNVCQNGPGTCFRVGDVRANSFPQLNAVHTLWVKVHNRIAEELNKEKIFWTDEELFLEAKKIVTACIQHITYNEWLPALLGVNYTKENGLGLGQRTKYDETADPTVSNSFATAILPFANSMIKTDIFTLKLSVRYLNIDGTIKKNYNKPRLLANFTEDWYDKIGIQTMLMGLTAQASQKVDMHFTQSSADRLLKLYKTWNDIDLLVGALLEKHADDAMVGPTMRCIIREQFVRTRIADRYFYDVPGVFTDYQLENIKRVTLARVICDNAYPLLMTPQVFLRPADYVDSAHLCDSTLIPKMTFNGWFDKLEDNYFGVN</sequence>
<keyword evidence="6" id="KW-1185">Reference proteome</keyword>
<evidence type="ECO:0008006" key="7">
    <source>
        <dbReference type="Google" id="ProtNLM"/>
    </source>
</evidence>
<dbReference type="GO" id="GO:0020037">
    <property type="term" value="F:heme binding"/>
    <property type="evidence" value="ECO:0007669"/>
    <property type="project" value="InterPro"/>
</dbReference>
<dbReference type="GeneID" id="100161945"/>
<dbReference type="PANTHER" id="PTHR11475:SF4">
    <property type="entry name" value="CHORION PEROXIDASE"/>
    <property type="match status" value="1"/>
</dbReference>
<dbReference type="PRINTS" id="PR00457">
    <property type="entry name" value="ANPEROXIDASE"/>
</dbReference>
<name>A0A8R2NJD5_ACYPI</name>
<evidence type="ECO:0000313" key="6">
    <source>
        <dbReference type="Proteomes" id="UP000007819"/>
    </source>
</evidence>
<dbReference type="InterPro" id="IPR037120">
    <property type="entry name" value="Haem_peroxidase_sf_animal"/>
</dbReference>
<keyword evidence="3" id="KW-0575">Peroxidase</keyword>
<keyword evidence="4" id="KW-0325">Glycoprotein</keyword>
<dbReference type="PROSITE" id="PS50292">
    <property type="entry name" value="PEROXIDASE_3"/>
    <property type="match status" value="1"/>
</dbReference>
<evidence type="ECO:0000256" key="4">
    <source>
        <dbReference type="ARBA" id="ARBA00023180"/>
    </source>
</evidence>
<proteinExistence type="predicted"/>
<dbReference type="RefSeq" id="XP_029341176.1">
    <property type="nucleotide sequence ID" value="XM_029485316.1"/>
</dbReference>
<dbReference type="AlphaFoldDB" id="A0A8R2NJD5"/>
<dbReference type="SUPFAM" id="SSF48113">
    <property type="entry name" value="Heme-dependent peroxidases"/>
    <property type="match status" value="1"/>
</dbReference>
<dbReference type="EnsemblMetazoa" id="XM_029485316.1">
    <property type="protein sequence ID" value="XP_029341176.1"/>
    <property type="gene ID" value="LOC100161945"/>
</dbReference>
<dbReference type="Pfam" id="PF03098">
    <property type="entry name" value="An_peroxidase"/>
    <property type="match status" value="1"/>
</dbReference>
<dbReference type="KEGG" id="api:100161945"/>
<evidence type="ECO:0000256" key="3">
    <source>
        <dbReference type="ARBA" id="ARBA00022559"/>
    </source>
</evidence>
<evidence type="ECO:0000313" key="5">
    <source>
        <dbReference type="EnsemblMetazoa" id="XP_029341176.1"/>
    </source>
</evidence>
<evidence type="ECO:0000256" key="1">
    <source>
        <dbReference type="ARBA" id="ARBA00004613"/>
    </source>
</evidence>
<dbReference type="GO" id="GO:0005576">
    <property type="term" value="C:extracellular region"/>
    <property type="evidence" value="ECO:0007669"/>
    <property type="project" value="UniProtKB-SubCell"/>
</dbReference>
<evidence type="ECO:0000256" key="2">
    <source>
        <dbReference type="ARBA" id="ARBA00022525"/>
    </source>
</evidence>
<dbReference type="InterPro" id="IPR019791">
    <property type="entry name" value="Haem_peroxidase_animal"/>
</dbReference>
<dbReference type="PANTHER" id="PTHR11475">
    <property type="entry name" value="OXIDASE/PEROXIDASE"/>
    <property type="match status" value="1"/>
</dbReference>
<keyword evidence="3" id="KW-0560">Oxidoreductase</keyword>
<dbReference type="Proteomes" id="UP000007819">
    <property type="component" value="Chromosome X"/>
</dbReference>
<dbReference type="Gene3D" id="1.10.640.10">
    <property type="entry name" value="Haem peroxidase domain superfamily, animal type"/>
    <property type="match status" value="2"/>
</dbReference>
<organism evidence="5 6">
    <name type="scientific">Acyrthosiphon pisum</name>
    <name type="common">Pea aphid</name>
    <dbReference type="NCBI Taxonomy" id="7029"/>
    <lineage>
        <taxon>Eukaryota</taxon>
        <taxon>Metazoa</taxon>
        <taxon>Ecdysozoa</taxon>
        <taxon>Arthropoda</taxon>
        <taxon>Hexapoda</taxon>
        <taxon>Insecta</taxon>
        <taxon>Pterygota</taxon>
        <taxon>Neoptera</taxon>
        <taxon>Paraneoptera</taxon>
        <taxon>Hemiptera</taxon>
        <taxon>Sternorrhyncha</taxon>
        <taxon>Aphidomorpha</taxon>
        <taxon>Aphidoidea</taxon>
        <taxon>Aphididae</taxon>
        <taxon>Macrosiphini</taxon>
        <taxon>Acyrthosiphon</taxon>
    </lineage>
</organism>
<comment type="subcellular location">
    <subcellularLocation>
        <location evidence="1">Secreted</location>
    </subcellularLocation>
</comment>
<dbReference type="OrthoDB" id="823504at2759"/>
<dbReference type="InterPro" id="IPR010255">
    <property type="entry name" value="Haem_peroxidase_sf"/>
</dbReference>
<dbReference type="GO" id="GO:0004601">
    <property type="term" value="F:peroxidase activity"/>
    <property type="evidence" value="ECO:0007669"/>
    <property type="project" value="UniProtKB-KW"/>
</dbReference>